<dbReference type="Proteomes" id="UP000612352">
    <property type="component" value="Unassembled WGS sequence"/>
</dbReference>
<dbReference type="PANTHER" id="PTHR43135">
    <property type="entry name" value="ALPHA-D-RIBOSE 1-METHYLPHOSPHONATE 5-TRIPHOSPHATE DIPHOSPHATASE"/>
    <property type="match status" value="1"/>
</dbReference>
<dbReference type="Gene3D" id="3.20.20.140">
    <property type="entry name" value="Metal-dependent hydrolases"/>
    <property type="match status" value="1"/>
</dbReference>
<proteinExistence type="predicted"/>
<dbReference type="SUPFAM" id="SSF51556">
    <property type="entry name" value="Metallo-dependent hydrolases"/>
    <property type="match status" value="1"/>
</dbReference>
<gene>
    <name evidence="3" type="ORF">I8D64_16635</name>
</gene>
<feature type="region of interest" description="Disordered" evidence="1">
    <location>
        <begin position="42"/>
        <end position="65"/>
    </location>
</feature>
<comment type="caution">
    <text evidence="3">The sequence shown here is derived from an EMBL/GenBank/DDBJ whole genome shotgun (WGS) entry which is preliminary data.</text>
</comment>
<organism evidence="3 4">
    <name type="scientific">Brachybacterium halotolerans</name>
    <dbReference type="NCBI Taxonomy" id="2795215"/>
    <lineage>
        <taxon>Bacteria</taxon>
        <taxon>Bacillati</taxon>
        <taxon>Actinomycetota</taxon>
        <taxon>Actinomycetes</taxon>
        <taxon>Micrococcales</taxon>
        <taxon>Dermabacteraceae</taxon>
        <taxon>Brachybacterium</taxon>
    </lineage>
</organism>
<feature type="domain" description="Amidohydrolase-related" evidence="2">
    <location>
        <begin position="374"/>
        <end position="471"/>
    </location>
</feature>
<dbReference type="SUPFAM" id="SSF51338">
    <property type="entry name" value="Composite domain of metallo-dependent hydrolases"/>
    <property type="match status" value="1"/>
</dbReference>
<dbReference type="InterPro" id="IPR011059">
    <property type="entry name" value="Metal-dep_hydrolase_composite"/>
</dbReference>
<evidence type="ECO:0000256" key="1">
    <source>
        <dbReference type="SAM" id="MobiDB-lite"/>
    </source>
</evidence>
<sequence length="493" mass="52439">MTPASYVPAPTAAGSLVLADVAVVDPASGEVTAHQDVRLEGERIASVAAHDDRPEGRTEDAGAAASPRVVDASGLFVVPAYVDAHAHPLNDPEDVDATYALMLAAGVAGYRQMSGSDELLARRAAGTLRSPEGSPRLLGLPGDLLTPITAPDAKGAAATVRHQAERGADFIKAGFTNRSTLLAAIAEGKEVGLDVVGHVPDDIDAREASEAGMHCMEHLGTGVSLYAASSRREQQVRKNAGGVPSLPRIPGLAPIANRIFQPFLMKLVVNPVARTSEKTAENYRLVDRTFDEQRAESLARLLAANTTWQCPTLIRVHTQQFPGTPRHRDDPRKRFIAPDVLAVWESVTDTFEELPAPTREALAEHWEAQLRMTRVLADADVPMLTGTDSNGASWVIPGLGLHDEFALLAEAGVRPTSVLRAATSDAARFFGREDRAGAVRAGFEADLVLLGGDPTADAAALADVRGVVRDGAYRDRVALDEMLERLAARPTAR</sequence>
<accession>A0ABS1BEF3</accession>
<protein>
    <submittedName>
        <fullName evidence="3">Amidohydrolase family protein</fullName>
    </submittedName>
</protein>
<dbReference type="EMBL" id="JAEDAJ010000018">
    <property type="protein sequence ID" value="MBK0333031.1"/>
    <property type="molecule type" value="Genomic_DNA"/>
</dbReference>
<dbReference type="InterPro" id="IPR032466">
    <property type="entry name" value="Metal_Hydrolase"/>
</dbReference>
<dbReference type="RefSeq" id="WP_200503899.1">
    <property type="nucleotide sequence ID" value="NZ_JAEDAJ010000018.1"/>
</dbReference>
<evidence type="ECO:0000313" key="4">
    <source>
        <dbReference type="Proteomes" id="UP000612352"/>
    </source>
</evidence>
<evidence type="ECO:0000313" key="3">
    <source>
        <dbReference type="EMBL" id="MBK0333031.1"/>
    </source>
</evidence>
<dbReference type="Gene3D" id="2.30.40.10">
    <property type="entry name" value="Urease, subunit C, domain 1"/>
    <property type="match status" value="1"/>
</dbReference>
<keyword evidence="4" id="KW-1185">Reference proteome</keyword>
<evidence type="ECO:0000259" key="2">
    <source>
        <dbReference type="Pfam" id="PF01979"/>
    </source>
</evidence>
<name>A0ABS1BEF3_9MICO</name>
<dbReference type="Pfam" id="PF01979">
    <property type="entry name" value="Amidohydro_1"/>
    <property type="match status" value="1"/>
</dbReference>
<dbReference type="InterPro" id="IPR006680">
    <property type="entry name" value="Amidohydro-rel"/>
</dbReference>
<reference evidence="3 4" key="1">
    <citation type="submission" date="2020-12" db="EMBL/GenBank/DDBJ databases">
        <title>Brachybacterium sp. MASK1Z-5, whole genome shotgun sequence.</title>
        <authorList>
            <person name="Tuo L."/>
        </authorList>
    </citation>
    <scope>NUCLEOTIDE SEQUENCE [LARGE SCALE GENOMIC DNA]</scope>
    <source>
        <strain evidence="3 4">MASK1Z-5</strain>
    </source>
</reference>
<feature type="compositionally biased region" description="Basic and acidic residues" evidence="1">
    <location>
        <begin position="42"/>
        <end position="60"/>
    </location>
</feature>
<dbReference type="InterPro" id="IPR051781">
    <property type="entry name" value="Metallo-dep_Hydrolase"/>
</dbReference>
<dbReference type="PANTHER" id="PTHR43135:SF3">
    <property type="entry name" value="ALPHA-D-RIBOSE 1-METHYLPHOSPHONATE 5-TRIPHOSPHATE DIPHOSPHATASE"/>
    <property type="match status" value="1"/>
</dbReference>